<dbReference type="SMART" id="SM01381">
    <property type="entry name" value="7TM_GPCR_Srsx"/>
    <property type="match status" value="1"/>
</dbReference>
<dbReference type="Pfam" id="PF00001">
    <property type="entry name" value="7tm_1"/>
    <property type="match status" value="1"/>
</dbReference>
<dbReference type="PROSITE" id="PS00237">
    <property type="entry name" value="G_PROTEIN_RECEP_F1_1"/>
    <property type="match status" value="1"/>
</dbReference>
<dbReference type="PRINTS" id="PR00237">
    <property type="entry name" value="GPCRRHODOPSN"/>
</dbReference>
<evidence type="ECO:0000256" key="8">
    <source>
        <dbReference type="ARBA" id="ARBA00023170"/>
    </source>
</evidence>
<evidence type="ECO:0000256" key="2">
    <source>
        <dbReference type="ARBA" id="ARBA00022475"/>
    </source>
</evidence>
<dbReference type="Ensembl" id="ENSECRT00000002658.1">
    <property type="protein sequence ID" value="ENSECRP00000002617.1"/>
    <property type="gene ID" value="ENSECRG00000001782.1"/>
</dbReference>
<dbReference type="Proteomes" id="UP000694620">
    <property type="component" value="Chromosome 3"/>
</dbReference>
<evidence type="ECO:0000256" key="13">
    <source>
        <dbReference type="SAM" id="Phobius"/>
    </source>
</evidence>
<dbReference type="PRINTS" id="PR01830">
    <property type="entry name" value="TRACEAMINER"/>
</dbReference>
<evidence type="ECO:0000313" key="16">
    <source>
        <dbReference type="Proteomes" id="UP000694620"/>
    </source>
</evidence>
<dbReference type="AlphaFoldDB" id="A0A8C4RIH6"/>
<dbReference type="InterPro" id="IPR017452">
    <property type="entry name" value="GPCR_Rhodpsn_7TM"/>
</dbReference>
<evidence type="ECO:0000256" key="4">
    <source>
        <dbReference type="ARBA" id="ARBA00022989"/>
    </source>
</evidence>
<keyword evidence="7" id="KW-1015">Disulfide bond</keyword>
<evidence type="ECO:0000256" key="6">
    <source>
        <dbReference type="ARBA" id="ARBA00023136"/>
    </source>
</evidence>
<dbReference type="InterPro" id="IPR000276">
    <property type="entry name" value="GPCR_Rhodpsn"/>
</dbReference>
<dbReference type="PANTHER" id="PTHR24249">
    <property type="entry name" value="HISTAMINE RECEPTOR-RELATED G-PROTEIN COUPLED RECEPTOR"/>
    <property type="match status" value="1"/>
</dbReference>
<accession>A0A8C4RIH6</accession>
<feature type="transmembrane region" description="Helical" evidence="13">
    <location>
        <begin position="27"/>
        <end position="48"/>
    </location>
</feature>
<feature type="transmembrane region" description="Helical" evidence="13">
    <location>
        <begin position="283"/>
        <end position="303"/>
    </location>
</feature>
<dbReference type="PANTHER" id="PTHR24249:SF415">
    <property type="entry name" value="TRACE AMINE-ASSOCIATED RECEPTOR 1"/>
    <property type="match status" value="1"/>
</dbReference>
<dbReference type="GO" id="GO:0001594">
    <property type="term" value="F:trace-amine receptor activity"/>
    <property type="evidence" value="ECO:0007669"/>
    <property type="project" value="InterPro"/>
</dbReference>
<comment type="subcellular location">
    <subcellularLocation>
        <location evidence="1">Cell membrane</location>
        <topology evidence="1">Multi-pass membrane protein</topology>
    </subcellularLocation>
</comment>
<keyword evidence="3 12" id="KW-0812">Transmembrane</keyword>
<dbReference type="InterPro" id="IPR009132">
    <property type="entry name" value="TAAR_fam"/>
</dbReference>
<keyword evidence="2" id="KW-1003">Cell membrane</keyword>
<keyword evidence="9" id="KW-0325">Glycoprotein</keyword>
<feature type="transmembrane region" description="Helical" evidence="13">
    <location>
        <begin position="189"/>
        <end position="208"/>
    </location>
</feature>
<dbReference type="PROSITE" id="PS50262">
    <property type="entry name" value="G_PROTEIN_RECEP_F1_2"/>
    <property type="match status" value="1"/>
</dbReference>
<comment type="similarity">
    <text evidence="12">Belongs to the G-protein coupled receptor 1 family.</text>
</comment>
<keyword evidence="8 12" id="KW-0675">Receptor</keyword>
<name>A0A8C4RIH6_ERPCA</name>
<keyword evidence="5 12" id="KW-0297">G-protein coupled receptor</keyword>
<evidence type="ECO:0000256" key="7">
    <source>
        <dbReference type="ARBA" id="ARBA00023157"/>
    </source>
</evidence>
<proteinExistence type="inferred from homology"/>
<dbReference type="InterPro" id="IPR050569">
    <property type="entry name" value="TAAR"/>
</dbReference>
<dbReference type="SUPFAM" id="SSF81321">
    <property type="entry name" value="Family A G protein-coupled receptor-like"/>
    <property type="match status" value="1"/>
</dbReference>
<sequence>MGTTCNPRDPPPPLTDSINANIYISQYILLGIVIILTIFGNLLVIISVCHFKQLHTPGNILILSLAVVDFLIGLLVMPFKFSKYVEHCWYFGDTITAIMLCTASIIHLCLISVDRYFAVCHPFRYKNIVTAFVTFIFIVFSWILSAVLGFIIMFLELNIKGIEDQYVNTKCVGSCYLMQNEASGLSSSIFSFYIPGIVMICIYIKIFSVASRQAKAIRDAGHQCHEEQKKRAASNRRETKAAKTLAIVMGVFLVCWVPYFLCNIIDPLLNHVMSPLLIELLDWFGYMNSTFNPLVYGFFYSWFRKALKLIATGKIFQNNSSRTKLIKNSNTFIHFLNQSRLQSAHSCFHSAMQLCWKPAVALAMDKPSSTDTAVVLRRIVPLGGGSLALSTLVWAKDLSKLS</sequence>
<keyword evidence="16" id="KW-1185">Reference proteome</keyword>
<reference evidence="15" key="1">
    <citation type="submission" date="2021-06" db="EMBL/GenBank/DDBJ databases">
        <authorList>
            <consortium name="Wellcome Sanger Institute Data Sharing"/>
        </authorList>
    </citation>
    <scope>NUCLEOTIDE SEQUENCE [LARGE SCALE GENOMIC DNA]</scope>
</reference>
<keyword evidence="4 13" id="KW-1133">Transmembrane helix</keyword>
<evidence type="ECO:0000256" key="10">
    <source>
        <dbReference type="ARBA" id="ARBA00023224"/>
    </source>
</evidence>
<feature type="transmembrane region" description="Helical" evidence="13">
    <location>
        <begin position="241"/>
        <end position="261"/>
    </location>
</feature>
<dbReference type="CDD" id="cd15314">
    <property type="entry name" value="7tmA_TAAR1"/>
    <property type="match status" value="1"/>
</dbReference>
<dbReference type="Gene3D" id="1.20.1070.10">
    <property type="entry name" value="Rhodopsin 7-helix transmembrane proteins"/>
    <property type="match status" value="1"/>
</dbReference>
<evidence type="ECO:0000256" key="1">
    <source>
        <dbReference type="ARBA" id="ARBA00004651"/>
    </source>
</evidence>
<reference evidence="15" key="3">
    <citation type="submission" date="2025-09" db="UniProtKB">
        <authorList>
            <consortium name="Ensembl"/>
        </authorList>
    </citation>
    <scope>IDENTIFICATION</scope>
</reference>
<evidence type="ECO:0000259" key="14">
    <source>
        <dbReference type="PROSITE" id="PS50262"/>
    </source>
</evidence>
<feature type="transmembrane region" description="Helical" evidence="13">
    <location>
        <begin position="129"/>
        <end position="155"/>
    </location>
</feature>
<evidence type="ECO:0000256" key="11">
    <source>
        <dbReference type="ARBA" id="ARBA00039439"/>
    </source>
</evidence>
<keyword evidence="10 12" id="KW-0807">Transducer</keyword>
<dbReference type="FunFam" id="1.20.1070.10:FF:000030">
    <property type="entry name" value="trace amine-associated receptor 1"/>
    <property type="match status" value="1"/>
</dbReference>
<reference evidence="15" key="2">
    <citation type="submission" date="2025-08" db="UniProtKB">
        <authorList>
            <consortium name="Ensembl"/>
        </authorList>
    </citation>
    <scope>IDENTIFICATION</scope>
</reference>
<evidence type="ECO:0000256" key="5">
    <source>
        <dbReference type="ARBA" id="ARBA00023040"/>
    </source>
</evidence>
<evidence type="ECO:0000313" key="15">
    <source>
        <dbReference type="Ensembl" id="ENSECRP00000002617.1"/>
    </source>
</evidence>
<evidence type="ECO:0000256" key="12">
    <source>
        <dbReference type="RuleBase" id="RU000688"/>
    </source>
</evidence>
<feature type="transmembrane region" description="Helical" evidence="13">
    <location>
        <begin position="97"/>
        <end position="117"/>
    </location>
</feature>
<dbReference type="GO" id="GO:0005886">
    <property type="term" value="C:plasma membrane"/>
    <property type="evidence" value="ECO:0007669"/>
    <property type="project" value="UniProtKB-SubCell"/>
</dbReference>
<organism evidence="15 16">
    <name type="scientific">Erpetoichthys calabaricus</name>
    <name type="common">Rope fish</name>
    <name type="synonym">Calamoichthys calabaricus</name>
    <dbReference type="NCBI Taxonomy" id="27687"/>
    <lineage>
        <taxon>Eukaryota</taxon>
        <taxon>Metazoa</taxon>
        <taxon>Chordata</taxon>
        <taxon>Craniata</taxon>
        <taxon>Vertebrata</taxon>
        <taxon>Euteleostomi</taxon>
        <taxon>Actinopterygii</taxon>
        <taxon>Polypteriformes</taxon>
        <taxon>Polypteridae</taxon>
        <taxon>Erpetoichthys</taxon>
    </lineage>
</organism>
<evidence type="ECO:0000256" key="3">
    <source>
        <dbReference type="ARBA" id="ARBA00022692"/>
    </source>
</evidence>
<keyword evidence="6 13" id="KW-0472">Membrane</keyword>
<feature type="domain" description="G-protein coupled receptors family 1 profile" evidence="14">
    <location>
        <begin position="40"/>
        <end position="296"/>
    </location>
</feature>
<evidence type="ECO:0000256" key="9">
    <source>
        <dbReference type="ARBA" id="ARBA00023180"/>
    </source>
</evidence>
<protein>
    <recommendedName>
        <fullName evidence="11">Trace amine-associated receptor 1</fullName>
    </recommendedName>
</protein>
<dbReference type="GeneTree" id="ENSGT00950000182934"/>
<feature type="transmembrane region" description="Helical" evidence="13">
    <location>
        <begin position="60"/>
        <end position="77"/>
    </location>
</feature>